<name>A0A2L2DNM0_MIMIV</name>
<dbReference type="EMBL" id="MG602508">
    <property type="protein sequence ID" value="AVG47779.1"/>
    <property type="molecule type" value="Genomic_DNA"/>
</dbReference>
<protein>
    <submittedName>
        <fullName evidence="1">Uncharacterized protein</fullName>
    </submittedName>
</protein>
<organism evidence="1">
    <name type="scientific">Acanthamoeba polyphaga mimivirus</name>
    <name type="common">APMV</name>
    <dbReference type="NCBI Taxonomy" id="212035"/>
    <lineage>
        <taxon>Viruses</taxon>
        <taxon>Varidnaviria</taxon>
        <taxon>Bamfordvirae</taxon>
        <taxon>Nucleocytoviricota</taxon>
        <taxon>Megaviricetes</taxon>
        <taxon>Imitervirales</taxon>
        <taxon>Mimiviridae</taxon>
        <taxon>Megamimivirinae</taxon>
        <taxon>Mimivirus</taxon>
        <taxon>Mimivirus bradfordmassiliense</taxon>
    </lineage>
</organism>
<evidence type="ECO:0000313" key="1">
    <source>
        <dbReference type="EMBL" id="AVG47779.1"/>
    </source>
</evidence>
<organismHost>
    <name type="scientific">Acanthamoeba polyphaga</name>
    <name type="common">Amoeba</name>
    <dbReference type="NCBI Taxonomy" id="5757"/>
</organismHost>
<accession>A0A2L2DNM0</accession>
<reference evidence="1" key="1">
    <citation type="journal article" date="2017" name="Front. Microbiol.">
        <title>Genome Characterization of the First Mimiviruses of Lineage C Isolated in Brazil.</title>
        <authorList>
            <person name="Assis F.L."/>
            <person name="Franco-Luiz A.P.M."/>
            <person name="Dos Santos R.N."/>
            <person name="Campos F.S."/>
            <person name="Dornas F.P."/>
            <person name="Borato P.V.M."/>
            <person name="Franco A.C."/>
            <person name="Abrahao J.S."/>
            <person name="Colson P."/>
            <person name="Scola B."/>
        </authorList>
    </citation>
    <scope>NUCLEOTIDE SEQUENCE [LARGE SCALE GENOMIC DNA]</scope>
</reference>
<dbReference type="Proteomes" id="UP000279644">
    <property type="component" value="Segment"/>
</dbReference>
<proteinExistence type="predicted"/>
<sequence length="66" mass="7498">MNNYPNNCLLESFNCDYFIAKIGSIEIDRFVEVRKTPNGPVDVITYKLPKSGEIIAEIICPRSESM</sequence>